<feature type="chain" id="PRO_5009214381" evidence="1">
    <location>
        <begin position="23"/>
        <end position="122"/>
    </location>
</feature>
<evidence type="ECO:0000313" key="3">
    <source>
        <dbReference type="Proteomes" id="UP000176037"/>
    </source>
</evidence>
<protein>
    <submittedName>
        <fullName evidence="2">Uncharacterized protein</fullName>
    </submittedName>
</protein>
<keyword evidence="3" id="KW-1185">Reference proteome</keyword>
<evidence type="ECO:0000256" key="1">
    <source>
        <dbReference type="SAM" id="SignalP"/>
    </source>
</evidence>
<feature type="signal peptide" evidence="1">
    <location>
        <begin position="1"/>
        <end position="22"/>
    </location>
</feature>
<dbReference type="EMBL" id="MJIC01000010">
    <property type="protein sequence ID" value="OFI34879.1"/>
    <property type="molecule type" value="Genomic_DNA"/>
</dbReference>
<name>A0A1E8FG46_9ALTE</name>
<dbReference type="STRING" id="1856405.BFC17_15010"/>
<keyword evidence="1" id="KW-0732">Signal</keyword>
<dbReference type="OrthoDB" id="6332945at2"/>
<sequence>MKLNKGLIWASALLCCSSQAVADIAALNDAAHKMCEKSKMCAKQQMAAAGDLPPGMEAMMTNALEEMCKQYTVIAQVGEGHEIVEPATDCLNSLASMSCDQLMNSDGETAACQRYEAIAEKY</sequence>
<proteinExistence type="predicted"/>
<accession>A0A1E8FG46</accession>
<comment type="caution">
    <text evidence="2">The sequence shown here is derived from an EMBL/GenBank/DDBJ whole genome shotgun (WGS) entry which is preliminary data.</text>
</comment>
<reference evidence="2 3" key="1">
    <citation type="submission" date="2016-09" db="EMBL/GenBank/DDBJ databases">
        <title>Alteromonas lipolytica, a new species isolated from sea water.</title>
        <authorList>
            <person name="Wu Y.-H."/>
            <person name="Cheng H."/>
            <person name="Xu X.-W."/>
        </authorList>
    </citation>
    <scope>NUCLEOTIDE SEQUENCE [LARGE SCALE GENOMIC DNA]</scope>
    <source>
        <strain evidence="2 3">JW12</strain>
    </source>
</reference>
<evidence type="ECO:0000313" key="2">
    <source>
        <dbReference type="EMBL" id="OFI34879.1"/>
    </source>
</evidence>
<dbReference type="AlphaFoldDB" id="A0A1E8FG46"/>
<dbReference type="Proteomes" id="UP000176037">
    <property type="component" value="Unassembled WGS sequence"/>
</dbReference>
<organism evidence="2 3">
    <name type="scientific">Alteromonas lipolytica</name>
    <dbReference type="NCBI Taxonomy" id="1856405"/>
    <lineage>
        <taxon>Bacteria</taxon>
        <taxon>Pseudomonadati</taxon>
        <taxon>Pseudomonadota</taxon>
        <taxon>Gammaproteobacteria</taxon>
        <taxon>Alteromonadales</taxon>
        <taxon>Alteromonadaceae</taxon>
        <taxon>Alteromonas/Salinimonas group</taxon>
        <taxon>Alteromonas</taxon>
    </lineage>
</organism>
<gene>
    <name evidence="2" type="ORF">BFC17_15010</name>
</gene>
<dbReference type="RefSeq" id="WP_070175797.1">
    <property type="nucleotide sequence ID" value="NZ_BMJR01000001.1"/>
</dbReference>